<dbReference type="Proteomes" id="UP000683925">
    <property type="component" value="Unassembled WGS sequence"/>
</dbReference>
<evidence type="ECO:0000313" key="2">
    <source>
        <dbReference type="EMBL" id="CAD8201371.1"/>
    </source>
</evidence>
<protein>
    <submittedName>
        <fullName evidence="2">Uncharacterized protein</fullName>
    </submittedName>
</protein>
<dbReference type="OMA" id="YNQLERT"/>
<feature type="coiled-coil region" evidence="1">
    <location>
        <begin position="46"/>
        <end position="95"/>
    </location>
</feature>
<comment type="caution">
    <text evidence="2">The sequence shown here is derived from an EMBL/GenBank/DDBJ whole genome shotgun (WGS) entry which is preliminary data.</text>
</comment>
<proteinExistence type="predicted"/>
<dbReference type="EMBL" id="CAJJDP010000124">
    <property type="protein sequence ID" value="CAD8201371.1"/>
    <property type="molecule type" value="Genomic_DNA"/>
</dbReference>
<gene>
    <name evidence="2" type="ORF">POCTA_138.1.T1240059</name>
</gene>
<evidence type="ECO:0000256" key="1">
    <source>
        <dbReference type="SAM" id="Coils"/>
    </source>
</evidence>
<accession>A0A8S1XJP2</accession>
<name>A0A8S1XJP2_PAROT</name>
<evidence type="ECO:0000313" key="3">
    <source>
        <dbReference type="Proteomes" id="UP000683925"/>
    </source>
</evidence>
<organism evidence="2 3">
    <name type="scientific">Paramecium octaurelia</name>
    <dbReference type="NCBI Taxonomy" id="43137"/>
    <lineage>
        <taxon>Eukaryota</taxon>
        <taxon>Sar</taxon>
        <taxon>Alveolata</taxon>
        <taxon>Ciliophora</taxon>
        <taxon>Intramacronucleata</taxon>
        <taxon>Oligohymenophorea</taxon>
        <taxon>Peniculida</taxon>
        <taxon>Parameciidae</taxon>
        <taxon>Paramecium</taxon>
    </lineage>
</organism>
<dbReference type="AlphaFoldDB" id="A0A8S1XJP2"/>
<sequence>MSFINQQLYRKNQQQIQNQHSQAPIKILLYNQLERTAKTYAEVMAVEKLEMRLSQLKQLNQFLIVEKQQQSNQLLQELEQKYNNTEKQVEFETAKQEYQDIQIRLQQMLSIENQQFIQSVRTHKMLSGLNQQIVYDQSQNNILEFLKKFYFSSLINFHNVLVEDRRSDQEGQQQQQNPKIQQKGQQLQQSMKVYSQRLSQYLYFLLVREDDPNLKLLLSFVLITRTQNNLTMLEILNTYIQSLIQAQKQNVIEGLKQILNIFPEFQDLFSMIIRAFIQRTNLDGRVQLDEKQFETILLILDVSIPRPMNFVQALSEASSNILRQILLIYKSDCSKEFLISQQSKLTKLLSIEVNQQIINDLTSFLEQLRSVKLKLLIERIIEFHQKTEKNICLQYMEFKVFLPQDQELISKHTYFAIQNKNYKQPPLQLPQQLQNQIFQPSQHQVRLQTNPRAVQNVYQFLHILSIASKIDCNQMNTRQYNELSSLVSDEVAGFETSYTPSLFATRQKIRDALVYLLQLQKLELNSFTSLWYFSEQLKLYLEKATNEIQKNQLSKQTFPFLNSILSTYQNPDKESLKYAQLKTQILKDLFFQPKETNHIDFYYMMKLIENYDGTNQQNFQQNVKNYYKMEFKQYLERLKNQGSDQVKNAINLIFQTQ</sequence>
<dbReference type="OrthoDB" id="312709at2759"/>
<keyword evidence="1" id="KW-0175">Coiled coil</keyword>
<reference evidence="2" key="1">
    <citation type="submission" date="2021-01" db="EMBL/GenBank/DDBJ databases">
        <authorList>
            <consortium name="Genoscope - CEA"/>
            <person name="William W."/>
        </authorList>
    </citation>
    <scope>NUCLEOTIDE SEQUENCE</scope>
</reference>
<keyword evidence="3" id="KW-1185">Reference proteome</keyword>